<dbReference type="SUPFAM" id="SSF55874">
    <property type="entry name" value="ATPase domain of HSP90 chaperone/DNA topoisomerase II/histidine kinase"/>
    <property type="match status" value="1"/>
</dbReference>
<feature type="transmembrane region" description="Helical" evidence="6">
    <location>
        <begin position="165"/>
        <end position="186"/>
    </location>
</feature>
<keyword evidence="4 8" id="KW-0418">Kinase</keyword>
<sequence length="413" mass="44821">MQSTSLSLLLGLMLLPMAVLLGLLAARHARERHWSWLAASMGLWSLASAAAAWPPGQALHLSLALMAWAVACLIIYLLRSMGSKPSWLLAALVAQGLALPTSLLLLPEHAPWLSRGWSVLLILETAAALLLRLRNPGLLLGEGPAPALLVGAVVALAAELGPWPVLPYVLPVLGLALGMQLVLSFAQARDEAERRQLELEQHVQSKVSEIERNYSELAEQKLEQVTERERKRIAADLHDDLGAKLLTIVHTSESDRISTLAREALEEMRLSVRGLTGKPVHLLDALGDWRAEVVSRLGQANILAEWKAPAEDVVHTLPARAYVQTTRILRESVSNIIKHSGATHCIVSCAVKDGDFQVVIQDNGQGISTELDGRLDRGHGMASMKSRAKQMHGQCLVESGPGWGTVIRLTIPL</sequence>
<comment type="catalytic activity">
    <reaction evidence="1">
        <text>ATP + protein L-histidine = ADP + protein N-phospho-L-histidine.</text>
        <dbReference type="EC" id="2.7.13.3"/>
    </reaction>
</comment>
<dbReference type="PANTHER" id="PTHR24421">
    <property type="entry name" value="NITRATE/NITRITE SENSOR PROTEIN NARX-RELATED"/>
    <property type="match status" value="1"/>
</dbReference>
<feature type="transmembrane region" description="Helical" evidence="6">
    <location>
        <begin position="33"/>
        <end position="53"/>
    </location>
</feature>
<dbReference type="InterPro" id="IPR005467">
    <property type="entry name" value="His_kinase_dom"/>
</dbReference>
<feature type="transmembrane region" description="Helical" evidence="6">
    <location>
        <begin position="87"/>
        <end position="106"/>
    </location>
</feature>
<evidence type="ECO:0000313" key="8">
    <source>
        <dbReference type="EMBL" id="TDP13450.1"/>
    </source>
</evidence>
<dbReference type="InterPro" id="IPR050482">
    <property type="entry name" value="Sensor_HK_TwoCompSys"/>
</dbReference>
<dbReference type="GO" id="GO:0004673">
    <property type="term" value="F:protein histidine kinase activity"/>
    <property type="evidence" value="ECO:0007669"/>
    <property type="project" value="UniProtKB-EC"/>
</dbReference>
<protein>
    <recommendedName>
        <fullName evidence="2">histidine kinase</fullName>
        <ecNumber evidence="2">2.7.13.3</ecNumber>
    </recommendedName>
</protein>
<dbReference type="Proteomes" id="UP000295357">
    <property type="component" value="Unassembled WGS sequence"/>
</dbReference>
<dbReference type="InterPro" id="IPR036890">
    <property type="entry name" value="HATPase_C_sf"/>
</dbReference>
<dbReference type="InterPro" id="IPR003594">
    <property type="entry name" value="HATPase_dom"/>
</dbReference>
<evidence type="ECO:0000256" key="3">
    <source>
        <dbReference type="ARBA" id="ARBA00022679"/>
    </source>
</evidence>
<dbReference type="GO" id="GO:0000160">
    <property type="term" value="P:phosphorelay signal transduction system"/>
    <property type="evidence" value="ECO:0007669"/>
    <property type="project" value="UniProtKB-KW"/>
</dbReference>
<keyword evidence="9" id="KW-1185">Reference proteome</keyword>
<feature type="transmembrane region" description="Helical" evidence="6">
    <location>
        <begin position="138"/>
        <end position="159"/>
    </location>
</feature>
<feature type="transmembrane region" description="Helical" evidence="6">
    <location>
        <begin position="59"/>
        <end position="78"/>
    </location>
</feature>
<evidence type="ECO:0000259" key="7">
    <source>
        <dbReference type="PROSITE" id="PS50109"/>
    </source>
</evidence>
<evidence type="ECO:0000256" key="6">
    <source>
        <dbReference type="SAM" id="Phobius"/>
    </source>
</evidence>
<reference evidence="8 9" key="1">
    <citation type="submission" date="2019-03" db="EMBL/GenBank/DDBJ databases">
        <title>Genomic Encyclopedia of Type Strains, Phase IV (KMG-IV): sequencing the most valuable type-strain genomes for metagenomic binning, comparative biology and taxonomic classification.</title>
        <authorList>
            <person name="Goeker M."/>
        </authorList>
    </citation>
    <scope>NUCLEOTIDE SEQUENCE [LARGE SCALE GENOMIC DNA]</scope>
    <source>
        <strain evidence="8 9">DSM 25082</strain>
    </source>
</reference>
<dbReference type="SMART" id="SM00387">
    <property type="entry name" value="HATPase_c"/>
    <property type="match status" value="1"/>
</dbReference>
<dbReference type="Pfam" id="PF02518">
    <property type="entry name" value="HATPase_c"/>
    <property type="match status" value="1"/>
</dbReference>
<dbReference type="AlphaFoldDB" id="A0A4R6ND16"/>
<keyword evidence="5" id="KW-0902">Two-component regulatory system</keyword>
<dbReference type="CDD" id="cd16917">
    <property type="entry name" value="HATPase_UhpB-NarQ-NarX-like"/>
    <property type="match status" value="1"/>
</dbReference>
<keyword evidence="3" id="KW-0808">Transferase</keyword>
<dbReference type="EMBL" id="SNXE01000001">
    <property type="protein sequence ID" value="TDP13450.1"/>
    <property type="molecule type" value="Genomic_DNA"/>
</dbReference>
<evidence type="ECO:0000256" key="2">
    <source>
        <dbReference type="ARBA" id="ARBA00012438"/>
    </source>
</evidence>
<gene>
    <name evidence="8" type="ORF">DFR39_101927</name>
</gene>
<feature type="domain" description="Histidine kinase" evidence="7">
    <location>
        <begin position="327"/>
        <end position="413"/>
    </location>
</feature>
<evidence type="ECO:0000256" key="5">
    <source>
        <dbReference type="ARBA" id="ARBA00023012"/>
    </source>
</evidence>
<proteinExistence type="predicted"/>
<keyword evidence="6" id="KW-0812">Transmembrane</keyword>
<name>A0A4R6ND16_9BURK</name>
<dbReference type="PROSITE" id="PS50109">
    <property type="entry name" value="HIS_KIN"/>
    <property type="match status" value="1"/>
</dbReference>
<dbReference type="Gene3D" id="3.30.565.10">
    <property type="entry name" value="Histidine kinase-like ATPase, C-terminal domain"/>
    <property type="match status" value="1"/>
</dbReference>
<keyword evidence="6" id="KW-0472">Membrane</keyword>
<keyword evidence="6" id="KW-1133">Transmembrane helix</keyword>
<dbReference type="PANTHER" id="PTHR24421:SF10">
    <property type="entry name" value="NITRATE_NITRITE SENSOR PROTEIN NARQ"/>
    <property type="match status" value="1"/>
</dbReference>
<evidence type="ECO:0000313" key="9">
    <source>
        <dbReference type="Proteomes" id="UP000295357"/>
    </source>
</evidence>
<evidence type="ECO:0000256" key="1">
    <source>
        <dbReference type="ARBA" id="ARBA00000085"/>
    </source>
</evidence>
<accession>A0A4R6ND16</accession>
<organism evidence="8 9">
    <name type="scientific">Roseateles asaccharophilus</name>
    <dbReference type="NCBI Taxonomy" id="582607"/>
    <lineage>
        <taxon>Bacteria</taxon>
        <taxon>Pseudomonadati</taxon>
        <taxon>Pseudomonadota</taxon>
        <taxon>Betaproteobacteria</taxon>
        <taxon>Burkholderiales</taxon>
        <taxon>Sphaerotilaceae</taxon>
        <taxon>Roseateles</taxon>
    </lineage>
</organism>
<feature type="transmembrane region" description="Helical" evidence="6">
    <location>
        <begin position="112"/>
        <end position="131"/>
    </location>
</feature>
<dbReference type="EC" id="2.7.13.3" evidence="2"/>
<feature type="transmembrane region" description="Helical" evidence="6">
    <location>
        <begin position="6"/>
        <end position="26"/>
    </location>
</feature>
<comment type="caution">
    <text evidence="8">The sequence shown here is derived from an EMBL/GenBank/DDBJ whole genome shotgun (WGS) entry which is preliminary data.</text>
</comment>
<evidence type="ECO:0000256" key="4">
    <source>
        <dbReference type="ARBA" id="ARBA00022777"/>
    </source>
</evidence>